<dbReference type="AlphaFoldDB" id="A0A4D7JH77"/>
<dbReference type="RefSeq" id="WP_137091037.1">
    <property type="nucleotide sequence ID" value="NZ_CP028923.1"/>
</dbReference>
<evidence type="ECO:0008006" key="3">
    <source>
        <dbReference type="Google" id="ProtNLM"/>
    </source>
</evidence>
<dbReference type="EMBL" id="CP028923">
    <property type="protein sequence ID" value="QCK15439.1"/>
    <property type="molecule type" value="Genomic_DNA"/>
</dbReference>
<dbReference type="OrthoDB" id="9809066at2"/>
<dbReference type="Proteomes" id="UP000298616">
    <property type="component" value="Chromosome"/>
</dbReference>
<keyword evidence="2" id="KW-1185">Reference proteome</keyword>
<proteinExistence type="predicted"/>
<name>A0A4D7JH77_9BACT</name>
<protein>
    <recommendedName>
        <fullName evidence="3">Transporter</fullName>
    </recommendedName>
</protein>
<organism evidence="1 2">
    <name type="scientific">Mangrovivirga cuniculi</name>
    <dbReference type="NCBI Taxonomy" id="2715131"/>
    <lineage>
        <taxon>Bacteria</taxon>
        <taxon>Pseudomonadati</taxon>
        <taxon>Bacteroidota</taxon>
        <taxon>Cytophagia</taxon>
        <taxon>Cytophagales</taxon>
        <taxon>Mangrovivirgaceae</taxon>
        <taxon>Mangrovivirga</taxon>
    </lineage>
</organism>
<evidence type="ECO:0000313" key="1">
    <source>
        <dbReference type="EMBL" id="QCK15439.1"/>
    </source>
</evidence>
<gene>
    <name evidence="1" type="ORF">DCC35_12135</name>
</gene>
<evidence type="ECO:0000313" key="2">
    <source>
        <dbReference type="Proteomes" id="UP000298616"/>
    </source>
</evidence>
<reference evidence="1 2" key="1">
    <citation type="submission" date="2018-04" db="EMBL/GenBank/DDBJ databases">
        <title>Complete genome uncultured novel isolate.</title>
        <authorList>
            <person name="Merlino G."/>
        </authorList>
    </citation>
    <scope>NUCLEOTIDE SEQUENCE [LARGE SCALE GENOMIC DNA]</scope>
    <source>
        <strain evidence="2">R1DC9</strain>
    </source>
</reference>
<sequence>MKHYILNIRLIAIFFFVQTGFIGFSQEDAAKPASSEAEELAKKLANPIASLISVPFQNNTDFGIGEFEGTRNTLNIQPVVPIKLSENLNLITRYIFPVITQYNITEPGSKQSGLSDAVVSAFFSPSNSEKFTWGVGPVFLLPIGSNDFLTTDQFGVGPTAVALTQTNGWTFGGLINQIWSVSGDEDRQDVSQMFFQPFIVYNWKSGSGIGANIEWTQNWETSEGTIWFNPTFSAVSAMGKQKFQLVIGPRFNLDAPDGARADLGGRAVLIFLFPK</sequence>
<dbReference type="KEGG" id="fpf:DCC35_12135"/>
<accession>A0A4D7JH77</accession>